<reference evidence="4 5" key="1">
    <citation type="submission" date="2022-05" db="EMBL/GenBank/DDBJ databases">
        <title>Chromosome-level reference genomes for two strains of Caenorhabditis briggsae: an improved platform for comparative genomics.</title>
        <authorList>
            <person name="Stevens L."/>
            <person name="Andersen E.C."/>
        </authorList>
    </citation>
    <scope>NUCLEOTIDE SEQUENCE [LARGE SCALE GENOMIC DNA]</scope>
    <source>
        <strain evidence="4">QX1410_ONT</strain>
        <tissue evidence="4">Whole-organism</tissue>
    </source>
</reference>
<dbReference type="SMART" id="SM00252">
    <property type="entry name" value="SH2"/>
    <property type="match status" value="1"/>
</dbReference>
<protein>
    <recommendedName>
        <fullName evidence="3">SH2 domain-containing protein</fullName>
    </recommendedName>
</protein>
<evidence type="ECO:0000313" key="5">
    <source>
        <dbReference type="Proteomes" id="UP000827892"/>
    </source>
</evidence>
<evidence type="ECO:0000256" key="1">
    <source>
        <dbReference type="PROSITE-ProRule" id="PRU00191"/>
    </source>
</evidence>
<dbReference type="SUPFAM" id="SSF55550">
    <property type="entry name" value="SH2 domain"/>
    <property type="match status" value="1"/>
</dbReference>
<dbReference type="EMBL" id="CP090894">
    <property type="protein sequence ID" value="ULT97098.1"/>
    <property type="molecule type" value="Genomic_DNA"/>
</dbReference>
<dbReference type="PANTHER" id="PTHR14388">
    <property type="entry name" value="T CELL-SPECIFIC ADAPTER PROTEIN TSAD"/>
    <property type="match status" value="1"/>
</dbReference>
<dbReference type="InterPro" id="IPR000980">
    <property type="entry name" value="SH2"/>
</dbReference>
<dbReference type="AlphaFoldDB" id="A0AAE9D734"/>
<feature type="compositionally biased region" description="Polar residues" evidence="2">
    <location>
        <begin position="232"/>
        <end position="253"/>
    </location>
</feature>
<dbReference type="PROSITE" id="PS50001">
    <property type="entry name" value="SH2"/>
    <property type="match status" value="1"/>
</dbReference>
<gene>
    <name evidence="4" type="ORF">L3Y34_005134</name>
</gene>
<dbReference type="Proteomes" id="UP000827892">
    <property type="component" value="Chromosome IV"/>
</dbReference>
<dbReference type="InterPro" id="IPR036860">
    <property type="entry name" value="SH2_dom_sf"/>
</dbReference>
<feature type="region of interest" description="Disordered" evidence="2">
    <location>
        <begin position="232"/>
        <end position="270"/>
    </location>
</feature>
<feature type="compositionally biased region" description="Basic and acidic residues" evidence="2">
    <location>
        <begin position="259"/>
        <end position="270"/>
    </location>
</feature>
<evidence type="ECO:0000313" key="4">
    <source>
        <dbReference type="EMBL" id="ULT97098.1"/>
    </source>
</evidence>
<feature type="region of interest" description="Disordered" evidence="2">
    <location>
        <begin position="182"/>
        <end position="201"/>
    </location>
</feature>
<sequence length="532" mass="60489">MSILSEILSTGHVDVELLEALDDDQKQLLFCQMRSEQVRKWEMAEAEFERTGPLNRKPKRKGLRWLTGVDGEVWVWVMGDHAQDKTIDEILEEESREKAHALAMRELRAAAGTSDSEREDDLIAQLGQMHVMGSHENYDNLYGNDAPLLLFQPPKPILTTSQPPPPLTLPPQIVTTTTVSSYSTPQPQKAQLVRGEKPPVPQKPTTGYFATFSSNPATTNTKVYDTYDNTSVPSTTNGHSTWQKTESNNTNNGVRMRAPRQDDGRRDEEIQKRESEIFQTLQEERERQQREAELFEDRENPSWEERERKAREAEMAQRELAQKAREKHQQMIRTSTSILPALKDHKAGSLREAIKNLPRPPKPKSRSAIVEWFQREELPRGTGLDPKTRAPAPWFHGVISRDQSEILLANKPVGSFLVRVSERIWGYTVSYASRDGTFKHFLVEKIPEGYQFLGTNQVVHDELFDLVAYHETAPITAKGAEILKWAVGQVTRPSDYADLIPDPVIPYNPYSSHRGIVRTIPTTILNGPVGRF</sequence>
<dbReference type="PANTHER" id="PTHR14388:SF17">
    <property type="entry name" value="SH2 DOMAIN-CONTAINING PROTEIN"/>
    <property type="match status" value="1"/>
</dbReference>
<evidence type="ECO:0000259" key="3">
    <source>
        <dbReference type="PROSITE" id="PS50001"/>
    </source>
</evidence>
<proteinExistence type="predicted"/>
<name>A0AAE9D734_CAEBR</name>
<dbReference type="OMA" id="NRMKTYG"/>
<dbReference type="FunFam" id="3.30.505.10:FF:000096">
    <property type="entry name" value="SH2 domain-containing protein 4B-like"/>
    <property type="match status" value="1"/>
</dbReference>
<organism evidence="4 5">
    <name type="scientific">Caenorhabditis briggsae</name>
    <dbReference type="NCBI Taxonomy" id="6238"/>
    <lineage>
        <taxon>Eukaryota</taxon>
        <taxon>Metazoa</taxon>
        <taxon>Ecdysozoa</taxon>
        <taxon>Nematoda</taxon>
        <taxon>Chromadorea</taxon>
        <taxon>Rhabditida</taxon>
        <taxon>Rhabditina</taxon>
        <taxon>Rhabditomorpha</taxon>
        <taxon>Rhabditoidea</taxon>
        <taxon>Rhabditidae</taxon>
        <taxon>Peloderinae</taxon>
        <taxon>Caenorhabditis</taxon>
    </lineage>
</organism>
<evidence type="ECO:0000256" key="2">
    <source>
        <dbReference type="SAM" id="MobiDB-lite"/>
    </source>
</evidence>
<feature type="domain" description="SH2" evidence="3">
    <location>
        <begin position="394"/>
        <end position="494"/>
    </location>
</feature>
<dbReference type="Pfam" id="PF00017">
    <property type="entry name" value="SH2"/>
    <property type="match status" value="1"/>
</dbReference>
<dbReference type="KEGG" id="cbr:CBG_08374"/>
<keyword evidence="1" id="KW-0727">SH2 domain</keyword>
<accession>A0AAE9D734</accession>
<dbReference type="Gene3D" id="3.30.505.10">
    <property type="entry name" value="SH2 domain"/>
    <property type="match status" value="1"/>
</dbReference>
<feature type="region of interest" description="Disordered" evidence="2">
    <location>
        <begin position="282"/>
        <end position="306"/>
    </location>
</feature>